<gene>
    <name evidence="2" type="ORF">FHT02_004055</name>
</gene>
<dbReference type="RefSeq" id="WP_184091595.1">
    <property type="nucleotide sequence ID" value="NZ_JACIJF010000026.1"/>
</dbReference>
<name>A0A840YSZ1_9SPHN</name>
<evidence type="ECO:0000256" key="1">
    <source>
        <dbReference type="SAM" id="MobiDB-lite"/>
    </source>
</evidence>
<protein>
    <submittedName>
        <fullName evidence="2">Uncharacterized protein</fullName>
    </submittedName>
</protein>
<keyword evidence="3" id="KW-1185">Reference proteome</keyword>
<feature type="region of interest" description="Disordered" evidence="1">
    <location>
        <begin position="92"/>
        <end position="112"/>
    </location>
</feature>
<comment type="caution">
    <text evidence="2">The sequence shown here is derived from an EMBL/GenBank/DDBJ whole genome shotgun (WGS) entry which is preliminary data.</text>
</comment>
<evidence type="ECO:0000313" key="3">
    <source>
        <dbReference type="Proteomes" id="UP000527143"/>
    </source>
</evidence>
<dbReference type="AlphaFoldDB" id="A0A840YSZ1"/>
<dbReference type="Proteomes" id="UP000527143">
    <property type="component" value="Unassembled WGS sequence"/>
</dbReference>
<evidence type="ECO:0000313" key="2">
    <source>
        <dbReference type="EMBL" id="MBB5712794.1"/>
    </source>
</evidence>
<reference evidence="2 3" key="1">
    <citation type="submission" date="2020-08" db="EMBL/GenBank/DDBJ databases">
        <title>Genomic Encyclopedia of Type Strains, Phase IV (KMG-IV): sequencing the most valuable type-strain genomes for metagenomic binning, comparative biology and taxonomic classification.</title>
        <authorList>
            <person name="Goeker M."/>
        </authorList>
    </citation>
    <scope>NUCLEOTIDE SEQUENCE [LARGE SCALE GENOMIC DNA]</scope>
    <source>
        <strain evidence="2 3">DSM 26736</strain>
    </source>
</reference>
<sequence>MNDKGFDALMHVACVELGFCGCIKRRAPRHVMMFILRGAPVHAGQSVEWLLLADNVNPNLPEYDHQKAALREAFIAYMGGEIVEATLLRWSDSEPDSGSPGPKFRGRIADGA</sequence>
<proteinExistence type="predicted"/>
<accession>A0A840YSZ1</accession>
<dbReference type="EMBL" id="JACIJF010000026">
    <property type="protein sequence ID" value="MBB5712794.1"/>
    <property type="molecule type" value="Genomic_DNA"/>
</dbReference>
<organism evidence="2 3">
    <name type="scientific">Sphingomonas xinjiangensis</name>
    <dbReference type="NCBI Taxonomy" id="643568"/>
    <lineage>
        <taxon>Bacteria</taxon>
        <taxon>Pseudomonadati</taxon>
        <taxon>Pseudomonadota</taxon>
        <taxon>Alphaproteobacteria</taxon>
        <taxon>Sphingomonadales</taxon>
        <taxon>Sphingomonadaceae</taxon>
        <taxon>Sphingomonas</taxon>
    </lineage>
</organism>